<feature type="transmembrane region" description="Helical" evidence="7">
    <location>
        <begin position="162"/>
        <end position="192"/>
    </location>
</feature>
<gene>
    <name evidence="9" type="ORF">NIES2135_03470</name>
</gene>
<keyword evidence="3" id="KW-1003">Cell membrane</keyword>
<evidence type="ECO:0000313" key="10">
    <source>
        <dbReference type="Proteomes" id="UP000217895"/>
    </source>
</evidence>
<reference evidence="9 10" key="1">
    <citation type="submission" date="2017-06" db="EMBL/GenBank/DDBJ databases">
        <title>Genome sequencing of cyanobaciteial culture collection at National Institute for Environmental Studies (NIES).</title>
        <authorList>
            <person name="Hirose Y."/>
            <person name="Shimura Y."/>
            <person name="Fujisawa T."/>
            <person name="Nakamura Y."/>
            <person name="Kawachi M."/>
        </authorList>
    </citation>
    <scope>NUCLEOTIDE SEQUENCE [LARGE SCALE GENOMIC DNA]</scope>
    <source>
        <strain evidence="9 10">NIES-2135</strain>
    </source>
</reference>
<evidence type="ECO:0000256" key="4">
    <source>
        <dbReference type="ARBA" id="ARBA00022692"/>
    </source>
</evidence>
<evidence type="ECO:0000313" key="9">
    <source>
        <dbReference type="EMBL" id="BAY53541.1"/>
    </source>
</evidence>
<dbReference type="InterPro" id="IPR036259">
    <property type="entry name" value="MFS_trans_sf"/>
</dbReference>
<organism evidence="9 10">
    <name type="scientific">Leptolyngbya boryana NIES-2135</name>
    <dbReference type="NCBI Taxonomy" id="1973484"/>
    <lineage>
        <taxon>Bacteria</taxon>
        <taxon>Bacillati</taxon>
        <taxon>Cyanobacteriota</taxon>
        <taxon>Cyanophyceae</taxon>
        <taxon>Leptolyngbyales</taxon>
        <taxon>Leptolyngbyaceae</taxon>
        <taxon>Leptolyngbya group</taxon>
        <taxon>Leptolyngbya</taxon>
    </lineage>
</organism>
<dbReference type="InterPro" id="IPR020846">
    <property type="entry name" value="MFS_dom"/>
</dbReference>
<keyword evidence="10" id="KW-1185">Reference proteome</keyword>
<feature type="transmembrane region" description="Helical" evidence="7">
    <location>
        <begin position="93"/>
        <end position="115"/>
    </location>
</feature>
<keyword evidence="2" id="KW-0813">Transport</keyword>
<evidence type="ECO:0000256" key="6">
    <source>
        <dbReference type="ARBA" id="ARBA00023136"/>
    </source>
</evidence>
<accession>A0A1Z4JA00</accession>
<dbReference type="GO" id="GO:0022857">
    <property type="term" value="F:transmembrane transporter activity"/>
    <property type="evidence" value="ECO:0007669"/>
    <property type="project" value="InterPro"/>
</dbReference>
<feature type="transmembrane region" description="Helical" evidence="7">
    <location>
        <begin position="47"/>
        <end position="72"/>
    </location>
</feature>
<dbReference type="Gene3D" id="1.20.1250.20">
    <property type="entry name" value="MFS general substrate transporter like domains"/>
    <property type="match status" value="1"/>
</dbReference>
<evidence type="ECO:0000259" key="8">
    <source>
        <dbReference type="PROSITE" id="PS50850"/>
    </source>
</evidence>
<sequence>MQFPETFRALESRNYRLFFMGQGLSLIGTWMSQTALIWLVYHLTNSALLLGVVGFAQQIPNFLLSPFAGVLVDRWNRQHTLIATQALSMLQSLLLAVLAFSNAIDLWYIIALSVFQGCVNAVDIPARQSFVVHLVDRPENLGNAIALNSSIFRGARLMGSAIAGLLIAAVGIPACFAIDTVSYAAVIAGLFAMRLRKREMPIPSQDETVPRHIQSTSSLSTSSLIIGGLRVYYC</sequence>
<dbReference type="SUPFAM" id="SSF103473">
    <property type="entry name" value="MFS general substrate transporter"/>
    <property type="match status" value="1"/>
</dbReference>
<comment type="subcellular location">
    <subcellularLocation>
        <location evidence="1">Cell membrane</location>
        <topology evidence="1">Multi-pass membrane protein</topology>
    </subcellularLocation>
</comment>
<dbReference type="Pfam" id="PF05977">
    <property type="entry name" value="MFS_3"/>
    <property type="match status" value="1"/>
</dbReference>
<evidence type="ECO:0000256" key="7">
    <source>
        <dbReference type="SAM" id="Phobius"/>
    </source>
</evidence>
<dbReference type="PROSITE" id="PS50850">
    <property type="entry name" value="MFS"/>
    <property type="match status" value="1"/>
</dbReference>
<keyword evidence="5 7" id="KW-1133">Transmembrane helix</keyword>
<dbReference type="GO" id="GO:0005886">
    <property type="term" value="C:plasma membrane"/>
    <property type="evidence" value="ECO:0007669"/>
    <property type="project" value="UniProtKB-SubCell"/>
</dbReference>
<protein>
    <submittedName>
        <fullName evidence="9">Major facilitator superfamily protein</fullName>
    </submittedName>
</protein>
<evidence type="ECO:0000256" key="1">
    <source>
        <dbReference type="ARBA" id="ARBA00004651"/>
    </source>
</evidence>
<feature type="domain" description="Major facilitator superfamily (MFS) profile" evidence="8">
    <location>
        <begin position="9"/>
        <end position="234"/>
    </location>
</feature>
<dbReference type="EMBL" id="AP018203">
    <property type="protein sequence ID" value="BAY53541.1"/>
    <property type="molecule type" value="Genomic_DNA"/>
</dbReference>
<dbReference type="PANTHER" id="PTHR23513">
    <property type="entry name" value="INTEGRAL MEMBRANE EFFLUX PROTEIN-RELATED"/>
    <property type="match status" value="1"/>
</dbReference>
<proteinExistence type="predicted"/>
<dbReference type="Proteomes" id="UP000217895">
    <property type="component" value="Chromosome"/>
</dbReference>
<evidence type="ECO:0000256" key="2">
    <source>
        <dbReference type="ARBA" id="ARBA00022448"/>
    </source>
</evidence>
<dbReference type="CDD" id="cd06173">
    <property type="entry name" value="MFS_MefA_like"/>
    <property type="match status" value="1"/>
</dbReference>
<dbReference type="PANTHER" id="PTHR23513:SF11">
    <property type="entry name" value="STAPHYLOFERRIN A TRANSPORTER"/>
    <property type="match status" value="1"/>
</dbReference>
<keyword evidence="6 7" id="KW-0472">Membrane</keyword>
<keyword evidence="4 7" id="KW-0812">Transmembrane</keyword>
<evidence type="ECO:0000256" key="5">
    <source>
        <dbReference type="ARBA" id="ARBA00022989"/>
    </source>
</evidence>
<feature type="transmembrane region" description="Helical" evidence="7">
    <location>
        <begin position="17"/>
        <end position="41"/>
    </location>
</feature>
<dbReference type="AlphaFoldDB" id="A0A1Z4JA00"/>
<name>A0A1Z4JA00_LEPBY</name>
<evidence type="ECO:0000256" key="3">
    <source>
        <dbReference type="ARBA" id="ARBA00022475"/>
    </source>
</evidence>
<dbReference type="InterPro" id="IPR010290">
    <property type="entry name" value="TM_effector"/>
</dbReference>